<proteinExistence type="predicted"/>
<keyword evidence="2" id="KW-1185">Reference proteome</keyword>
<evidence type="ECO:0000313" key="1">
    <source>
        <dbReference type="EMBL" id="KAJ1902203.1"/>
    </source>
</evidence>
<dbReference type="Proteomes" id="UP001150581">
    <property type="component" value="Unassembled WGS sequence"/>
</dbReference>
<evidence type="ECO:0000313" key="2">
    <source>
        <dbReference type="Proteomes" id="UP001150581"/>
    </source>
</evidence>
<name>A0ACC1IWM2_9FUNG</name>
<organism evidence="1 2">
    <name type="scientific">Kickxella alabastrina</name>
    <dbReference type="NCBI Taxonomy" id="61397"/>
    <lineage>
        <taxon>Eukaryota</taxon>
        <taxon>Fungi</taxon>
        <taxon>Fungi incertae sedis</taxon>
        <taxon>Zoopagomycota</taxon>
        <taxon>Kickxellomycotina</taxon>
        <taxon>Kickxellomycetes</taxon>
        <taxon>Kickxellales</taxon>
        <taxon>Kickxellaceae</taxon>
        <taxon>Kickxella</taxon>
    </lineage>
</organism>
<accession>A0ACC1IWM2</accession>
<comment type="caution">
    <text evidence="1">The sequence shown here is derived from an EMBL/GenBank/DDBJ whole genome shotgun (WGS) entry which is preliminary data.</text>
</comment>
<sequence>MAIDNYFAPLANIKTEEIELSTLDLAQFGIVVDTIYLFKNKRNDARFMPFDALAQSFCMLVADHYPIIVGRPTVNSASKGVMAVDPSNLCLPDIAEVFIDHPIELFLETRPGGSEDKPNILFFNTRKFHRDSGVDCLSQATYHRDNSTAIVRVLRFKDSPYVGISYSISHVFFDGTGATMFMNHWAEYMRNLDAVKNGTYQLAEPPINDRQVMTNCLDKVEPLELPFIEHFKEILPPIQMPFPTNIAPVLMSSNDNQQFKYQHVLHFSPANLERMRQHIDKDQTVNTVLAAFLARNILLANIDVFGTEAESLYVMMAYDGRARSAIPRNFSGNVSSTAIAPLPSQMVLTSSYRDLAQAIKEHCSRTEIGHTKAVMLVIENQLNLLYQVGLALCNAPMKAYIGTSNLRYMPFDSVDFGFGGPEMLGFDYFSRDGMSRLLPNKQDGGVDLYLNYMDANFKVFCQLDEVKMLADVIY</sequence>
<gene>
    <name evidence="1" type="ORF">LPJ66_000198</name>
</gene>
<dbReference type="EMBL" id="JANBPG010000004">
    <property type="protein sequence ID" value="KAJ1902203.1"/>
    <property type="molecule type" value="Genomic_DNA"/>
</dbReference>
<reference evidence="1" key="1">
    <citation type="submission" date="2022-07" db="EMBL/GenBank/DDBJ databases">
        <title>Phylogenomic reconstructions and comparative analyses of Kickxellomycotina fungi.</title>
        <authorList>
            <person name="Reynolds N.K."/>
            <person name="Stajich J.E."/>
            <person name="Barry K."/>
            <person name="Grigoriev I.V."/>
            <person name="Crous P."/>
            <person name="Smith M.E."/>
        </authorList>
    </citation>
    <scope>NUCLEOTIDE SEQUENCE</scope>
    <source>
        <strain evidence="1">Benny 63K</strain>
    </source>
</reference>
<protein>
    <submittedName>
        <fullName evidence="1">Uncharacterized protein</fullName>
    </submittedName>
</protein>